<dbReference type="GO" id="GO:0004519">
    <property type="term" value="F:endonuclease activity"/>
    <property type="evidence" value="ECO:0007669"/>
    <property type="project" value="UniProtKB-KW"/>
</dbReference>
<organism evidence="8 9">
    <name type="scientific">Candidatus Roizmanbacteria bacterium RIFCSPHIGHO2_01_FULL_39_12c</name>
    <dbReference type="NCBI Taxonomy" id="1802031"/>
    <lineage>
        <taxon>Bacteria</taxon>
        <taxon>Candidatus Roizmaniibacteriota</taxon>
    </lineage>
</organism>
<dbReference type="Proteomes" id="UP000177208">
    <property type="component" value="Unassembled WGS sequence"/>
</dbReference>
<evidence type="ECO:0000313" key="8">
    <source>
        <dbReference type="EMBL" id="OGK16310.1"/>
    </source>
</evidence>
<evidence type="ECO:0000256" key="7">
    <source>
        <dbReference type="ARBA" id="ARBA00023016"/>
    </source>
</evidence>
<protein>
    <recommendedName>
        <fullName evidence="10">Toxin HicA</fullName>
    </recommendedName>
</protein>
<evidence type="ECO:0000256" key="6">
    <source>
        <dbReference type="ARBA" id="ARBA00022884"/>
    </source>
</evidence>
<keyword evidence="2" id="KW-1277">Toxin-antitoxin system</keyword>
<dbReference type="PANTHER" id="PTHR34873:SF3">
    <property type="entry name" value="ADDICTION MODULE TOXIN, HICA FAMILY"/>
    <property type="match status" value="1"/>
</dbReference>
<accession>A0A1F7GBL6</accession>
<evidence type="ECO:0000256" key="2">
    <source>
        <dbReference type="ARBA" id="ARBA00022649"/>
    </source>
</evidence>
<dbReference type="GO" id="GO:0003729">
    <property type="term" value="F:mRNA binding"/>
    <property type="evidence" value="ECO:0007669"/>
    <property type="project" value="InterPro"/>
</dbReference>
<name>A0A1F7GBL6_9BACT</name>
<evidence type="ECO:0000313" key="9">
    <source>
        <dbReference type="Proteomes" id="UP000177208"/>
    </source>
</evidence>
<proteinExistence type="inferred from homology"/>
<dbReference type="Pfam" id="PF07927">
    <property type="entry name" value="HicA_toxin"/>
    <property type="match status" value="1"/>
</dbReference>
<dbReference type="InterPro" id="IPR038570">
    <property type="entry name" value="HicA_sf"/>
</dbReference>
<comment type="caution">
    <text evidence="8">The sequence shown here is derived from an EMBL/GenBank/DDBJ whole genome shotgun (WGS) entry which is preliminary data.</text>
</comment>
<evidence type="ECO:0008006" key="10">
    <source>
        <dbReference type="Google" id="ProtNLM"/>
    </source>
</evidence>
<gene>
    <name evidence="8" type="ORF">A2774_05200</name>
</gene>
<evidence type="ECO:0000256" key="5">
    <source>
        <dbReference type="ARBA" id="ARBA00022801"/>
    </source>
</evidence>
<keyword evidence="6" id="KW-0694">RNA-binding</keyword>
<dbReference type="InterPro" id="IPR012933">
    <property type="entry name" value="HicA_mRNA_interferase"/>
</dbReference>
<evidence type="ECO:0000256" key="4">
    <source>
        <dbReference type="ARBA" id="ARBA00022759"/>
    </source>
</evidence>
<reference evidence="8 9" key="1">
    <citation type="journal article" date="2016" name="Nat. Commun.">
        <title>Thousands of microbial genomes shed light on interconnected biogeochemical processes in an aquifer system.</title>
        <authorList>
            <person name="Anantharaman K."/>
            <person name="Brown C.T."/>
            <person name="Hug L.A."/>
            <person name="Sharon I."/>
            <person name="Castelle C.J."/>
            <person name="Probst A.J."/>
            <person name="Thomas B.C."/>
            <person name="Singh A."/>
            <person name="Wilkins M.J."/>
            <person name="Karaoz U."/>
            <person name="Brodie E.L."/>
            <person name="Williams K.H."/>
            <person name="Hubbard S.S."/>
            <person name="Banfield J.F."/>
        </authorList>
    </citation>
    <scope>NUCLEOTIDE SEQUENCE [LARGE SCALE GENOMIC DNA]</scope>
</reference>
<evidence type="ECO:0000256" key="1">
    <source>
        <dbReference type="ARBA" id="ARBA00006620"/>
    </source>
</evidence>
<comment type="similarity">
    <text evidence="1">Belongs to the HicA mRNA interferase family.</text>
</comment>
<dbReference type="EMBL" id="MFZG01000024">
    <property type="protein sequence ID" value="OGK16310.1"/>
    <property type="molecule type" value="Genomic_DNA"/>
</dbReference>
<sequence>MTAFKPKQVVKILKKLGYFPRRQTGSHLIMHNSKKNKIIPVPIHSKNLKKGLLNRIIKEADSSEKEFISLK</sequence>
<keyword evidence="7" id="KW-0346">Stress response</keyword>
<keyword evidence="5" id="KW-0378">Hydrolase</keyword>
<dbReference type="GO" id="GO:0016787">
    <property type="term" value="F:hydrolase activity"/>
    <property type="evidence" value="ECO:0007669"/>
    <property type="project" value="UniProtKB-KW"/>
</dbReference>
<evidence type="ECO:0000256" key="3">
    <source>
        <dbReference type="ARBA" id="ARBA00022722"/>
    </source>
</evidence>
<dbReference type="PANTHER" id="PTHR34873">
    <property type="entry name" value="SSR1766 PROTEIN"/>
    <property type="match status" value="1"/>
</dbReference>
<keyword evidence="4" id="KW-0255">Endonuclease</keyword>
<dbReference type="SUPFAM" id="SSF54786">
    <property type="entry name" value="YcfA/nrd intein domain"/>
    <property type="match status" value="1"/>
</dbReference>
<dbReference type="Gene3D" id="3.30.920.30">
    <property type="entry name" value="Hypothetical protein"/>
    <property type="match status" value="1"/>
</dbReference>
<keyword evidence="3" id="KW-0540">Nuclease</keyword>
<dbReference type="AlphaFoldDB" id="A0A1F7GBL6"/>